<organism evidence="4 5">
    <name type="scientific">Glycine soja</name>
    <name type="common">Wild soybean</name>
    <dbReference type="NCBI Taxonomy" id="3848"/>
    <lineage>
        <taxon>Eukaryota</taxon>
        <taxon>Viridiplantae</taxon>
        <taxon>Streptophyta</taxon>
        <taxon>Embryophyta</taxon>
        <taxon>Tracheophyta</taxon>
        <taxon>Spermatophyta</taxon>
        <taxon>Magnoliopsida</taxon>
        <taxon>eudicotyledons</taxon>
        <taxon>Gunneridae</taxon>
        <taxon>Pentapetalae</taxon>
        <taxon>rosids</taxon>
        <taxon>fabids</taxon>
        <taxon>Fabales</taxon>
        <taxon>Fabaceae</taxon>
        <taxon>Papilionoideae</taxon>
        <taxon>50 kb inversion clade</taxon>
        <taxon>NPAAA clade</taxon>
        <taxon>indigoferoid/millettioid clade</taxon>
        <taxon>Phaseoleae</taxon>
        <taxon>Glycine</taxon>
        <taxon>Glycine subgen. Soja</taxon>
    </lineage>
</organism>
<accession>A0A445GVB0</accession>
<protein>
    <submittedName>
        <fullName evidence="4">Putative inactive ATP-dependent zinc metalloprotease FTSHI 5, chloroplastic</fullName>
    </submittedName>
</protein>
<dbReference type="Pfam" id="PF00004">
    <property type="entry name" value="AAA"/>
    <property type="match status" value="1"/>
</dbReference>
<dbReference type="InterPro" id="IPR012677">
    <property type="entry name" value="Nucleotide-bd_a/b_plait_sf"/>
</dbReference>
<dbReference type="SUPFAM" id="SSF52540">
    <property type="entry name" value="P-loop containing nucleoside triphosphate hydrolases"/>
    <property type="match status" value="1"/>
</dbReference>
<feature type="compositionally biased region" description="Basic and acidic residues" evidence="1">
    <location>
        <begin position="1"/>
        <end position="10"/>
    </location>
</feature>
<dbReference type="GO" id="GO:0016887">
    <property type="term" value="F:ATP hydrolysis activity"/>
    <property type="evidence" value="ECO:0007669"/>
    <property type="project" value="InterPro"/>
</dbReference>
<proteinExistence type="predicted"/>
<dbReference type="GO" id="GO:0005524">
    <property type="term" value="F:ATP binding"/>
    <property type="evidence" value="ECO:0007669"/>
    <property type="project" value="InterPro"/>
</dbReference>
<dbReference type="GO" id="GO:0004176">
    <property type="term" value="F:ATP-dependent peptidase activity"/>
    <property type="evidence" value="ECO:0007669"/>
    <property type="project" value="TreeGrafter"/>
</dbReference>
<dbReference type="Gene3D" id="3.30.70.330">
    <property type="match status" value="1"/>
</dbReference>
<dbReference type="InterPro" id="IPR027417">
    <property type="entry name" value="P-loop_NTPase"/>
</dbReference>
<dbReference type="Pfam" id="PF00076">
    <property type="entry name" value="RRM_1"/>
    <property type="match status" value="1"/>
</dbReference>
<dbReference type="GO" id="GO:0003723">
    <property type="term" value="F:RNA binding"/>
    <property type="evidence" value="ECO:0007669"/>
    <property type="project" value="InterPro"/>
</dbReference>
<evidence type="ECO:0000256" key="1">
    <source>
        <dbReference type="SAM" id="MobiDB-lite"/>
    </source>
</evidence>
<comment type="caution">
    <text evidence="4">The sequence shown here is derived from an EMBL/GenBank/DDBJ whole genome shotgun (WGS) entry which is preliminary data.</text>
</comment>
<dbReference type="GO" id="GO:0006508">
    <property type="term" value="P:proteolysis"/>
    <property type="evidence" value="ECO:0007669"/>
    <property type="project" value="UniProtKB-KW"/>
</dbReference>
<feature type="domain" description="ATPase AAA-type core" evidence="2">
    <location>
        <begin position="125"/>
        <end position="180"/>
    </location>
</feature>
<dbReference type="AlphaFoldDB" id="A0A445GVB0"/>
<evidence type="ECO:0000313" key="4">
    <source>
        <dbReference type="EMBL" id="RZB65247.1"/>
    </source>
</evidence>
<reference evidence="4 5" key="1">
    <citation type="submission" date="2018-09" db="EMBL/GenBank/DDBJ databases">
        <title>A high-quality reference genome of wild soybean provides a powerful tool to mine soybean genomes.</title>
        <authorList>
            <person name="Xie M."/>
            <person name="Chung C.Y.L."/>
            <person name="Li M.-W."/>
            <person name="Wong F.-L."/>
            <person name="Chan T.-F."/>
            <person name="Lam H.-M."/>
        </authorList>
    </citation>
    <scope>NUCLEOTIDE SEQUENCE [LARGE SCALE GENOMIC DNA]</scope>
    <source>
        <strain evidence="5">cv. W05</strain>
        <tissue evidence="4">Hypocotyl of etiolated seedlings</tissue>
    </source>
</reference>
<feature type="region of interest" description="Disordered" evidence="1">
    <location>
        <begin position="1"/>
        <end position="25"/>
    </location>
</feature>
<dbReference type="InterPro" id="IPR035979">
    <property type="entry name" value="RBD_domain_sf"/>
</dbReference>
<dbReference type="Gene3D" id="3.40.50.300">
    <property type="entry name" value="P-loop containing nucleotide triphosphate hydrolases"/>
    <property type="match status" value="1"/>
</dbReference>
<dbReference type="EMBL" id="QZWG01000015">
    <property type="protein sequence ID" value="RZB65247.1"/>
    <property type="molecule type" value="Genomic_DNA"/>
</dbReference>
<dbReference type="PANTHER" id="PTHR23076">
    <property type="entry name" value="METALLOPROTEASE M41 FTSH"/>
    <property type="match status" value="1"/>
</dbReference>
<keyword evidence="4" id="KW-0378">Hydrolase</keyword>
<gene>
    <name evidence="4" type="ORF">D0Y65_041339</name>
</gene>
<keyword evidence="4" id="KW-0482">Metalloprotease</keyword>
<name>A0A445GVB0_GLYSO</name>
<evidence type="ECO:0000259" key="3">
    <source>
        <dbReference type="Pfam" id="PF00076"/>
    </source>
</evidence>
<keyword evidence="4" id="KW-0645">Protease</keyword>
<dbReference type="InterPro" id="IPR000504">
    <property type="entry name" value="RRM_dom"/>
</dbReference>
<dbReference type="GO" id="GO:0008237">
    <property type="term" value="F:metallopeptidase activity"/>
    <property type="evidence" value="ECO:0007669"/>
    <property type="project" value="UniProtKB-KW"/>
</dbReference>
<dbReference type="PANTHER" id="PTHR23076:SF58">
    <property type="entry name" value="INACTIVE ATP-DEPENDENT ZINC METALLOPROTEASE FTSHI 5, CHLOROPLASTIC-RELATED"/>
    <property type="match status" value="1"/>
</dbReference>
<dbReference type="Proteomes" id="UP000289340">
    <property type="component" value="Chromosome 15"/>
</dbReference>
<keyword evidence="5" id="KW-1185">Reference proteome</keyword>
<evidence type="ECO:0000313" key="5">
    <source>
        <dbReference type="Proteomes" id="UP000289340"/>
    </source>
</evidence>
<evidence type="ECO:0000259" key="2">
    <source>
        <dbReference type="Pfam" id="PF00004"/>
    </source>
</evidence>
<dbReference type="InterPro" id="IPR003959">
    <property type="entry name" value="ATPase_AAA_core"/>
</dbReference>
<sequence length="358" mass="39349">MAQPLVKKDDDRDDEGALPLSDTGEHKGYSFVAFKTKEVAQKAIEEIHSKEFKGCQRHGSSTKKNKEYQEKLPVVVLRVEEIIYSKANSEVCKKPGEEGARDISGIEEPVITKVLIPSLLDDSKGERGTGKTCLALAIVAEAKVFIVEIKAQQLEARLWVGQSASNVRELFQTTRDLHSWNWTRMAGQSLTGPTLWRILTCLLVFEKQDGVVLMATIRNLKQIDEALQRPATTVAEAATTTNEFISTAIEGPQKVKVGSSDKIVTAKNIIIATGSVPFVRKGIEIGGTYQSIQKEEQSAHGNFIAYECQDVLIASIGRSEQSRRVRADRDGVTIKQYFGPASTSSCTSTSISQKSCIE</sequence>
<feature type="domain" description="RRM" evidence="3">
    <location>
        <begin position="22"/>
        <end position="56"/>
    </location>
</feature>
<dbReference type="SUPFAM" id="SSF54928">
    <property type="entry name" value="RNA-binding domain, RBD"/>
    <property type="match status" value="1"/>
</dbReference>
<dbReference type="GO" id="GO:0009535">
    <property type="term" value="C:chloroplast thylakoid membrane"/>
    <property type="evidence" value="ECO:0007669"/>
    <property type="project" value="TreeGrafter"/>
</dbReference>